<dbReference type="Proteomes" id="UP001415169">
    <property type="component" value="Unassembled WGS sequence"/>
</dbReference>
<keyword evidence="3" id="KW-1185">Reference proteome</keyword>
<dbReference type="EMBL" id="BAABBV010000001">
    <property type="protein sequence ID" value="GAA4155862.1"/>
    <property type="molecule type" value="Genomic_DNA"/>
</dbReference>
<feature type="region of interest" description="Disordered" evidence="1">
    <location>
        <begin position="47"/>
        <end position="77"/>
    </location>
</feature>
<sequence length="77" mass="8662">MRAETQIRLCQRLCAEIRGEPDLIAVRQRGAQHRVLQLVDGEVDGRKTPRELRSDRALAASRKTCEGDQHVGHGSKM</sequence>
<evidence type="ECO:0000313" key="3">
    <source>
        <dbReference type="Proteomes" id="UP001415169"/>
    </source>
</evidence>
<reference evidence="2" key="1">
    <citation type="journal article" date="2014" name="Int. J. Syst. Evol. Microbiol.">
        <title>Complete genome of a new Firmicutes species belonging to the dominant human colonic microbiota ('Ruminococcus bicirculans') reveals two chromosomes and a selective capacity to utilize plant glucans.</title>
        <authorList>
            <consortium name="NISC Comparative Sequencing Program"/>
            <person name="Wegmann U."/>
            <person name="Louis P."/>
            <person name="Goesmann A."/>
            <person name="Henrissat B."/>
            <person name="Duncan S.H."/>
            <person name="Flint H.J."/>
        </authorList>
    </citation>
    <scope>NUCLEOTIDE SEQUENCE</scope>
    <source>
        <strain evidence="2">JCM 17590</strain>
    </source>
</reference>
<gene>
    <name evidence="2" type="ORF">GCM10022286_05440</name>
</gene>
<evidence type="ECO:0000256" key="1">
    <source>
        <dbReference type="SAM" id="MobiDB-lite"/>
    </source>
</evidence>
<comment type="caution">
    <text evidence="2">The sequence shown here is derived from an EMBL/GenBank/DDBJ whole genome shotgun (WGS) entry which is preliminary data.</text>
</comment>
<reference evidence="2" key="2">
    <citation type="submission" date="2023-12" db="EMBL/GenBank/DDBJ databases">
        <authorList>
            <person name="Sun Q."/>
            <person name="Inoue M."/>
        </authorList>
    </citation>
    <scope>NUCLEOTIDE SEQUENCE</scope>
    <source>
        <strain evidence="2">JCM 17590</strain>
    </source>
</reference>
<feature type="compositionally biased region" description="Basic and acidic residues" evidence="1">
    <location>
        <begin position="47"/>
        <end position="56"/>
    </location>
</feature>
<proteinExistence type="predicted"/>
<accession>A0ABP7ZFB5</accession>
<name>A0ABP7ZFB5_9MICO</name>
<protein>
    <submittedName>
        <fullName evidence="2">Uncharacterized protein</fullName>
    </submittedName>
</protein>
<organism evidence="2 3">
    <name type="scientific">Gryllotalpicola daejeonensis</name>
    <dbReference type="NCBI Taxonomy" id="993087"/>
    <lineage>
        <taxon>Bacteria</taxon>
        <taxon>Bacillati</taxon>
        <taxon>Actinomycetota</taxon>
        <taxon>Actinomycetes</taxon>
        <taxon>Micrococcales</taxon>
        <taxon>Microbacteriaceae</taxon>
        <taxon>Gryllotalpicola</taxon>
    </lineage>
</organism>
<evidence type="ECO:0000313" key="2">
    <source>
        <dbReference type="EMBL" id="GAA4155862.1"/>
    </source>
</evidence>